<dbReference type="EMBL" id="BAABLX010000029">
    <property type="protein sequence ID" value="GAA4952489.1"/>
    <property type="molecule type" value="Genomic_DNA"/>
</dbReference>
<sequence length="154" mass="17155">MIRGVHHVAISTPSLDRLSEFYQNAIGFELVAQTSWPVGIQAINQVLGLKDSSARQAMLKLGNICLELFEFETPTPEPMDPNRPVANHGHTHLCLDVTNIEQVYEDLVKHGVTFHTPPQDFGTVKATYGRDPDGNVFEIQELLTSDDPSKIFNN</sequence>
<dbReference type="AlphaFoldDB" id="A0AAV3U6S1"/>
<dbReference type="GO" id="GO:0046491">
    <property type="term" value="P:L-methylmalonyl-CoA metabolic process"/>
    <property type="evidence" value="ECO:0007669"/>
    <property type="project" value="TreeGrafter"/>
</dbReference>
<feature type="domain" description="VOC" evidence="2">
    <location>
        <begin position="4"/>
        <end position="142"/>
    </location>
</feature>
<proteinExistence type="predicted"/>
<dbReference type="Proteomes" id="UP001409585">
    <property type="component" value="Unassembled WGS sequence"/>
</dbReference>
<dbReference type="PROSITE" id="PS51819">
    <property type="entry name" value="VOC"/>
    <property type="match status" value="1"/>
</dbReference>
<dbReference type="InterPro" id="IPR004360">
    <property type="entry name" value="Glyas_Fos-R_dOase_dom"/>
</dbReference>
<accession>A0AAV3U6S1</accession>
<keyword evidence="4" id="KW-1185">Reference proteome</keyword>
<dbReference type="GO" id="GO:0004493">
    <property type="term" value="F:methylmalonyl-CoA epimerase activity"/>
    <property type="evidence" value="ECO:0007669"/>
    <property type="project" value="TreeGrafter"/>
</dbReference>
<evidence type="ECO:0000256" key="1">
    <source>
        <dbReference type="ARBA" id="ARBA00022723"/>
    </source>
</evidence>
<gene>
    <name evidence="3" type="ORF">GCM10025791_36480</name>
</gene>
<dbReference type="InterPro" id="IPR029068">
    <property type="entry name" value="Glyas_Bleomycin-R_OHBP_Dase"/>
</dbReference>
<dbReference type="GO" id="GO:0046872">
    <property type="term" value="F:metal ion binding"/>
    <property type="evidence" value="ECO:0007669"/>
    <property type="project" value="UniProtKB-KW"/>
</dbReference>
<evidence type="ECO:0000259" key="2">
    <source>
        <dbReference type="PROSITE" id="PS51819"/>
    </source>
</evidence>
<dbReference type="SUPFAM" id="SSF54593">
    <property type="entry name" value="Glyoxalase/Bleomycin resistance protein/Dihydroxybiphenyl dioxygenase"/>
    <property type="match status" value="1"/>
</dbReference>
<comment type="caution">
    <text evidence="3">The sequence shown here is derived from an EMBL/GenBank/DDBJ whole genome shotgun (WGS) entry which is preliminary data.</text>
</comment>
<name>A0AAV3U6S1_9ALTE</name>
<evidence type="ECO:0000313" key="3">
    <source>
        <dbReference type="EMBL" id="GAA4952489.1"/>
    </source>
</evidence>
<dbReference type="Pfam" id="PF00903">
    <property type="entry name" value="Glyoxalase"/>
    <property type="match status" value="1"/>
</dbReference>
<organism evidence="3 4">
    <name type="scientific">Halioxenophilus aromaticivorans</name>
    <dbReference type="NCBI Taxonomy" id="1306992"/>
    <lineage>
        <taxon>Bacteria</taxon>
        <taxon>Pseudomonadati</taxon>
        <taxon>Pseudomonadota</taxon>
        <taxon>Gammaproteobacteria</taxon>
        <taxon>Alteromonadales</taxon>
        <taxon>Alteromonadaceae</taxon>
        <taxon>Halioxenophilus</taxon>
    </lineage>
</organism>
<evidence type="ECO:0000313" key="4">
    <source>
        <dbReference type="Proteomes" id="UP001409585"/>
    </source>
</evidence>
<dbReference type="Gene3D" id="3.10.180.10">
    <property type="entry name" value="2,3-Dihydroxybiphenyl 1,2-Dioxygenase, domain 1"/>
    <property type="match status" value="1"/>
</dbReference>
<dbReference type="RefSeq" id="WP_345425848.1">
    <property type="nucleotide sequence ID" value="NZ_AP031496.1"/>
</dbReference>
<dbReference type="PANTHER" id="PTHR43048:SF3">
    <property type="entry name" value="METHYLMALONYL-COA EPIMERASE, MITOCHONDRIAL"/>
    <property type="match status" value="1"/>
</dbReference>
<protein>
    <recommendedName>
        <fullName evidence="2">VOC domain-containing protein</fullName>
    </recommendedName>
</protein>
<keyword evidence="1" id="KW-0479">Metal-binding</keyword>
<dbReference type="InterPro" id="IPR037523">
    <property type="entry name" value="VOC_core"/>
</dbReference>
<dbReference type="InterPro" id="IPR051785">
    <property type="entry name" value="MMCE/EMCE_epimerase"/>
</dbReference>
<reference evidence="4" key="1">
    <citation type="journal article" date="2019" name="Int. J. Syst. Evol. Microbiol.">
        <title>The Global Catalogue of Microorganisms (GCM) 10K type strain sequencing project: providing services to taxonomists for standard genome sequencing and annotation.</title>
        <authorList>
            <consortium name="The Broad Institute Genomics Platform"/>
            <consortium name="The Broad Institute Genome Sequencing Center for Infectious Disease"/>
            <person name="Wu L."/>
            <person name="Ma J."/>
        </authorList>
    </citation>
    <scope>NUCLEOTIDE SEQUENCE [LARGE SCALE GENOMIC DNA]</scope>
    <source>
        <strain evidence="4">JCM 19134</strain>
    </source>
</reference>
<dbReference type="PANTHER" id="PTHR43048">
    <property type="entry name" value="METHYLMALONYL-COA EPIMERASE"/>
    <property type="match status" value="1"/>
</dbReference>